<reference evidence="1 2" key="1">
    <citation type="submission" date="2020-03" db="EMBL/GenBank/DDBJ databases">
        <title>Soil Listeria distribution.</title>
        <authorList>
            <person name="Liao J."/>
            <person name="Wiedmann M."/>
        </authorList>
    </citation>
    <scope>NUCLEOTIDE SEQUENCE [LARGE SCALE GENOMIC DNA]</scope>
    <source>
        <strain evidence="1 2">FSL L7-1658</strain>
    </source>
</reference>
<evidence type="ECO:0000313" key="1">
    <source>
        <dbReference type="EMBL" id="MBC1402727.1"/>
    </source>
</evidence>
<organism evidence="1 2">
    <name type="scientific">Listeria booriae</name>
    <dbReference type="NCBI Taxonomy" id="1552123"/>
    <lineage>
        <taxon>Bacteria</taxon>
        <taxon>Bacillati</taxon>
        <taxon>Bacillota</taxon>
        <taxon>Bacilli</taxon>
        <taxon>Bacillales</taxon>
        <taxon>Listeriaceae</taxon>
        <taxon>Listeria</taxon>
    </lineage>
</organism>
<dbReference type="AlphaFoldDB" id="A0A841YSK8"/>
<accession>A0A841YSK8</accession>
<dbReference type="EMBL" id="JAARPT010000009">
    <property type="protein sequence ID" value="MBC1402727.1"/>
    <property type="molecule type" value="Genomic_DNA"/>
</dbReference>
<evidence type="ECO:0000313" key="2">
    <source>
        <dbReference type="Proteomes" id="UP000544413"/>
    </source>
</evidence>
<dbReference type="Proteomes" id="UP000544413">
    <property type="component" value="Unassembled WGS sequence"/>
</dbReference>
<comment type="caution">
    <text evidence="1">The sequence shown here is derived from an EMBL/GenBank/DDBJ whole genome shotgun (WGS) entry which is preliminary data.</text>
</comment>
<protein>
    <submittedName>
        <fullName evidence="1">Uncharacterized protein</fullName>
    </submittedName>
</protein>
<sequence>MLDKERLIQKTTFGTNLQVIANFSNKNFEYEKKIIPANSAMIVQDGKNKIISTENLDS</sequence>
<gene>
    <name evidence="1" type="ORF">HB836_14135</name>
</gene>
<dbReference type="RefSeq" id="WP_185406614.1">
    <property type="nucleotide sequence ID" value="NZ_JAARPT010000009.1"/>
</dbReference>
<name>A0A841YSK8_9LIST</name>
<proteinExistence type="predicted"/>